<dbReference type="STRING" id="906968.Trebr_2415"/>
<dbReference type="GO" id="GO:0043590">
    <property type="term" value="C:bacterial nucleoid"/>
    <property type="evidence" value="ECO:0007669"/>
    <property type="project" value="UniProtKB-UniRule"/>
</dbReference>
<gene>
    <name evidence="3" type="ordered locus">Trebr_2415</name>
</gene>
<dbReference type="PANTHER" id="PTHR33449:SF1">
    <property type="entry name" value="NUCLEOID-ASSOCIATED PROTEIN YBAB"/>
    <property type="match status" value="1"/>
</dbReference>
<comment type="similarity">
    <text evidence="2">Belongs to the YbaB/EbfC family.</text>
</comment>
<evidence type="ECO:0000313" key="3">
    <source>
        <dbReference type="EMBL" id="AEE17822.1"/>
    </source>
</evidence>
<comment type="function">
    <text evidence="2">Binds to DNA and alters its conformation. May be involved in regulation of gene expression, nucleoid organization and DNA protection.</text>
</comment>
<dbReference type="InterPro" id="IPR004401">
    <property type="entry name" value="YbaB/EbfC"/>
</dbReference>
<keyword evidence="2" id="KW-0963">Cytoplasm</keyword>
<dbReference type="eggNOG" id="COG0718">
    <property type="taxonomic scope" value="Bacteria"/>
</dbReference>
<dbReference type="HOGENOM" id="CLU_140930_4_1_12"/>
<evidence type="ECO:0000313" key="4">
    <source>
        <dbReference type="Proteomes" id="UP000006546"/>
    </source>
</evidence>
<dbReference type="GO" id="GO:0005829">
    <property type="term" value="C:cytosol"/>
    <property type="evidence" value="ECO:0007669"/>
    <property type="project" value="TreeGrafter"/>
</dbReference>
<dbReference type="EMBL" id="CP002696">
    <property type="protein sequence ID" value="AEE17822.1"/>
    <property type="molecule type" value="Genomic_DNA"/>
</dbReference>
<dbReference type="InterPro" id="IPR036894">
    <property type="entry name" value="YbaB-like_sf"/>
</dbReference>
<evidence type="ECO:0000256" key="2">
    <source>
        <dbReference type="HAMAP-Rule" id="MF_00274"/>
    </source>
</evidence>
<dbReference type="OrthoDB" id="9795263at2"/>
<accession>F4LMT2</accession>
<dbReference type="Pfam" id="PF02575">
    <property type="entry name" value="YbaB_DNA_bd"/>
    <property type="match status" value="1"/>
</dbReference>
<evidence type="ECO:0000256" key="1">
    <source>
        <dbReference type="ARBA" id="ARBA00023125"/>
    </source>
</evidence>
<dbReference type="Proteomes" id="UP000006546">
    <property type="component" value="Chromosome"/>
</dbReference>
<organism evidence="3 4">
    <name type="scientific">Treponema brennaborense (strain DSM 12168 / CIP 105900 / DD5/3)</name>
    <dbReference type="NCBI Taxonomy" id="906968"/>
    <lineage>
        <taxon>Bacteria</taxon>
        <taxon>Pseudomonadati</taxon>
        <taxon>Spirochaetota</taxon>
        <taxon>Spirochaetia</taxon>
        <taxon>Spirochaetales</taxon>
        <taxon>Treponemataceae</taxon>
        <taxon>Treponema</taxon>
    </lineage>
</organism>
<reference evidence="4" key="1">
    <citation type="submission" date="2011-04" db="EMBL/GenBank/DDBJ databases">
        <title>The complete genome of Treponema brennaborense DSM 12168.</title>
        <authorList>
            <person name="Lucas S."/>
            <person name="Han J."/>
            <person name="Lapidus A."/>
            <person name="Bruce D."/>
            <person name="Goodwin L."/>
            <person name="Pitluck S."/>
            <person name="Peters L."/>
            <person name="Kyrpides N."/>
            <person name="Mavromatis K."/>
            <person name="Ivanova N."/>
            <person name="Mikhailova N."/>
            <person name="Pagani I."/>
            <person name="Teshima H."/>
            <person name="Detter J.C."/>
            <person name="Tapia R."/>
            <person name="Han C."/>
            <person name="Land M."/>
            <person name="Hauser L."/>
            <person name="Markowitz V."/>
            <person name="Cheng J.-F."/>
            <person name="Hugenholtz P."/>
            <person name="Woyke T."/>
            <person name="Wu D."/>
            <person name="Gronow S."/>
            <person name="Wellnitz S."/>
            <person name="Brambilla E."/>
            <person name="Klenk H.-P."/>
            <person name="Eisen J.A."/>
        </authorList>
    </citation>
    <scope>NUCLEOTIDE SEQUENCE [LARGE SCALE GENOMIC DNA]</scope>
    <source>
        <strain evidence="4">DSM 12168 / CIP 105900 / DD5/3</strain>
    </source>
</reference>
<dbReference type="PANTHER" id="PTHR33449">
    <property type="entry name" value="NUCLEOID-ASSOCIATED PROTEIN YBAB"/>
    <property type="match status" value="1"/>
</dbReference>
<comment type="subunit">
    <text evidence="2">Homodimer.</text>
</comment>
<dbReference type="KEGG" id="tbe:Trebr_2415"/>
<sequence length="105" mass="11385">MNMNPFELLKNAQSMKEQFAKIQEELKLIEVTGSAGGGIVKVTVNGQFETQRVELDPIAVDPRDIPMLQDLITAASRDAVSRVQDAVKDKLGPLANGLNIPGLNL</sequence>
<dbReference type="PIRSF" id="PIRSF004555">
    <property type="entry name" value="UCP004555"/>
    <property type="match status" value="1"/>
</dbReference>
<comment type="subcellular location">
    <subcellularLocation>
        <location evidence="2">Cytoplasm</location>
        <location evidence="2">Nucleoid</location>
    </subcellularLocation>
</comment>
<name>F4LMT2_TREBD</name>
<dbReference type="Gene3D" id="3.30.1310.10">
    <property type="entry name" value="Nucleoid-associated protein YbaB-like domain"/>
    <property type="match status" value="1"/>
</dbReference>
<dbReference type="SUPFAM" id="SSF82607">
    <property type="entry name" value="YbaB-like"/>
    <property type="match status" value="1"/>
</dbReference>
<dbReference type="HAMAP" id="MF_00274">
    <property type="entry name" value="DNA_YbaB_EbfC"/>
    <property type="match status" value="1"/>
</dbReference>
<proteinExistence type="inferred from homology"/>
<keyword evidence="1 2" id="KW-0238">DNA-binding</keyword>
<dbReference type="AlphaFoldDB" id="F4LMT2"/>
<dbReference type="GO" id="GO:0003677">
    <property type="term" value="F:DNA binding"/>
    <property type="evidence" value="ECO:0007669"/>
    <property type="project" value="UniProtKB-UniRule"/>
</dbReference>
<dbReference type="NCBIfam" id="TIGR00103">
    <property type="entry name" value="DNA_YbaB_EbfC"/>
    <property type="match status" value="1"/>
</dbReference>
<keyword evidence="4" id="KW-1185">Reference proteome</keyword>
<protein>
    <recommendedName>
        <fullName evidence="2">Nucleoid-associated protein Trebr_2415</fullName>
    </recommendedName>
</protein>